<evidence type="ECO:0000313" key="1">
    <source>
        <dbReference type="EMBL" id="KSU75421.1"/>
    </source>
</evidence>
<comment type="caution">
    <text evidence="1">The sequence shown here is derived from an EMBL/GenBank/DDBJ whole genome shotgun (WGS) entry which is preliminary data.</text>
</comment>
<protein>
    <submittedName>
        <fullName evidence="1">Uncharacterized protein</fullName>
    </submittedName>
</protein>
<name>A0A0V8IKY7_9MICC</name>
<sequence length="319" mass="35091">MTDWKTTPSTYSDRLEELAQTLSACRDAFHETANEFRWEPAAGSGAAQAATSLSSPDPAIDKPAGETGHCLITEAIQIFFFNSAAHLGSWAALLRAAEVVATPPLLLRAVIENCAHAVWVTGDDDTEAPEDRLARAYLEELKSAEQAKMNAGRLRGKSGPTYTRTANAYKKVKAEIAARFPDSTPEELGNWRLHGQKLPSLEDSVQWMYDLTARFGGTIDATMASGLYGLLSNLTHPTLYTVRDMRVWTKDEKTGDDVANVRVTIESVEKDVRTALAAFYNAMTYVTAYYGWPETALRTLESKIEAVIPDFFNAALEVE</sequence>
<dbReference type="EMBL" id="LNQM01000005">
    <property type="protein sequence ID" value="KSU75421.1"/>
    <property type="molecule type" value="Genomic_DNA"/>
</dbReference>
<proteinExistence type="predicted"/>
<dbReference type="RefSeq" id="WP_058268532.1">
    <property type="nucleotide sequence ID" value="NZ_FMAZ01000005.1"/>
</dbReference>
<evidence type="ECO:0000313" key="2">
    <source>
        <dbReference type="Proteomes" id="UP000053199"/>
    </source>
</evidence>
<dbReference type="OrthoDB" id="4559274at2"/>
<accession>A0A0V8IKY7</accession>
<dbReference type="AlphaFoldDB" id="A0A0V8IKY7"/>
<keyword evidence="2" id="KW-1185">Reference proteome</keyword>
<gene>
    <name evidence="1" type="ORF">AS031_12680</name>
</gene>
<organism evidence="1 2">
    <name type="scientific">Pseudarthrobacter enclensis</name>
    <dbReference type="NCBI Taxonomy" id="993070"/>
    <lineage>
        <taxon>Bacteria</taxon>
        <taxon>Bacillati</taxon>
        <taxon>Actinomycetota</taxon>
        <taxon>Actinomycetes</taxon>
        <taxon>Micrococcales</taxon>
        <taxon>Micrococcaceae</taxon>
        <taxon>Pseudarthrobacter</taxon>
    </lineage>
</organism>
<reference evidence="1 2" key="1">
    <citation type="journal article" date="2014" name="Arch. Microbiol.">
        <title>Arthrobacter enclensis sp. nov., isolated from sediment sample.</title>
        <authorList>
            <person name="Dastager S.G."/>
            <person name="Liu Q."/>
            <person name="Tang S.K."/>
            <person name="Krishnamurthi S."/>
            <person name="Lee J.C."/>
            <person name="Li W.J."/>
        </authorList>
    </citation>
    <scope>NUCLEOTIDE SEQUENCE [LARGE SCALE GENOMIC DNA]</scope>
    <source>
        <strain evidence="1 2">NIO-1008</strain>
    </source>
</reference>
<dbReference type="Proteomes" id="UP000053199">
    <property type="component" value="Unassembled WGS sequence"/>
</dbReference>